<keyword evidence="2" id="KW-1185">Reference proteome</keyword>
<dbReference type="AlphaFoldDB" id="A0A484I8E2"/>
<evidence type="ECO:0000313" key="1">
    <source>
        <dbReference type="EMBL" id="VFJ12564.1"/>
    </source>
</evidence>
<protein>
    <submittedName>
        <fullName evidence="1">Uncharacterized protein</fullName>
    </submittedName>
</protein>
<organism evidence="1 2">
    <name type="scientific">Candidatus Nitrosocosmicus franklandianus</name>
    <dbReference type="NCBI Taxonomy" id="1798806"/>
    <lineage>
        <taxon>Archaea</taxon>
        <taxon>Nitrososphaerota</taxon>
        <taxon>Nitrososphaeria</taxon>
        <taxon>Nitrososphaerales</taxon>
        <taxon>Nitrososphaeraceae</taxon>
        <taxon>Candidatus Nitrosocosmicus</taxon>
    </lineage>
</organism>
<dbReference type="KEGG" id="nfn:NFRAN_0243"/>
<dbReference type="Proteomes" id="UP000294299">
    <property type="component" value="Chromosome NFRAN"/>
</dbReference>
<gene>
    <name evidence="1" type="ORF">NFRAN_0243</name>
</gene>
<reference evidence="1 2" key="1">
    <citation type="submission" date="2019-02" db="EMBL/GenBank/DDBJ databases">
        <authorList>
            <person name="Lehtovirta-Morley E L."/>
        </authorList>
    </citation>
    <scope>NUCLEOTIDE SEQUENCE [LARGE SCALE GENOMIC DNA]</scope>
    <source>
        <strain evidence="1">NFRAN1</strain>
    </source>
</reference>
<evidence type="ECO:0000313" key="2">
    <source>
        <dbReference type="Proteomes" id="UP000294299"/>
    </source>
</evidence>
<dbReference type="EMBL" id="LR216287">
    <property type="protein sequence ID" value="VFJ12564.1"/>
    <property type="molecule type" value="Genomic_DNA"/>
</dbReference>
<accession>A0A484I8E2</accession>
<proteinExistence type="predicted"/>
<name>A0A484I8E2_9ARCH</name>
<sequence>MRLPLKDKEKSSNKIVIINKFHSELQEAFENAVKRNIKAFNTKVMLADFSVIEITSFDPNYIVKLFENFEKEIKTNLPRWKAVPVQSTKSDDLRRIYVQLSLEIEKYYIYIYLGIQFHSLLYYQVDKEVINMTKQIRNAEKLFDETKSEITVEGDRILKEELEKLGYKEIDNAQLFEELFTKSQLSEKLIEKAYQVEQNYPSIKENEIHLANLKKKLEKYIIEAYQINTASLDQNKMLQGEEGIVIYIDFETIKNKKTKEKSSVINFEKISDEILNEIKKEFTGITQILSRLQF</sequence>